<evidence type="ECO:0000256" key="2">
    <source>
        <dbReference type="SAM" id="Phobius"/>
    </source>
</evidence>
<keyword evidence="2" id="KW-0472">Membrane</keyword>
<keyword evidence="2" id="KW-1133">Transmembrane helix</keyword>
<protein>
    <submittedName>
        <fullName evidence="3">Uncharacterized protein</fullName>
    </submittedName>
</protein>
<organism evidence="3 4">
    <name type="scientific">Tetranychus urticae</name>
    <name type="common">Two-spotted spider mite</name>
    <dbReference type="NCBI Taxonomy" id="32264"/>
    <lineage>
        <taxon>Eukaryota</taxon>
        <taxon>Metazoa</taxon>
        <taxon>Ecdysozoa</taxon>
        <taxon>Arthropoda</taxon>
        <taxon>Chelicerata</taxon>
        <taxon>Arachnida</taxon>
        <taxon>Acari</taxon>
        <taxon>Acariformes</taxon>
        <taxon>Trombidiformes</taxon>
        <taxon>Prostigmata</taxon>
        <taxon>Eleutherengona</taxon>
        <taxon>Raphignathae</taxon>
        <taxon>Tetranychoidea</taxon>
        <taxon>Tetranychidae</taxon>
        <taxon>Tetranychus</taxon>
    </lineage>
</organism>
<dbReference type="EnsemblMetazoa" id="tetur21g00820.1">
    <property type="protein sequence ID" value="tetur21g00820.1"/>
    <property type="gene ID" value="tetur21g00820"/>
</dbReference>
<evidence type="ECO:0000256" key="1">
    <source>
        <dbReference type="SAM" id="MobiDB-lite"/>
    </source>
</evidence>
<name>T1KTS5_TETUR</name>
<feature type="transmembrane region" description="Helical" evidence="2">
    <location>
        <begin position="20"/>
        <end position="43"/>
    </location>
</feature>
<dbReference type="AlphaFoldDB" id="T1KTS5"/>
<feature type="compositionally biased region" description="Basic and acidic residues" evidence="1">
    <location>
        <begin position="160"/>
        <end position="174"/>
    </location>
</feature>
<reference evidence="4" key="1">
    <citation type="submission" date="2011-08" db="EMBL/GenBank/DDBJ databases">
        <authorList>
            <person name="Rombauts S."/>
        </authorList>
    </citation>
    <scope>NUCLEOTIDE SEQUENCE</scope>
    <source>
        <strain evidence="4">London</strain>
    </source>
</reference>
<keyword evidence="4" id="KW-1185">Reference proteome</keyword>
<accession>T1KTS5</accession>
<dbReference type="Proteomes" id="UP000015104">
    <property type="component" value="Unassembled WGS sequence"/>
</dbReference>
<proteinExistence type="predicted"/>
<evidence type="ECO:0000313" key="3">
    <source>
        <dbReference type="EnsemblMetazoa" id="tetur21g00820.1"/>
    </source>
</evidence>
<dbReference type="EMBL" id="CAEY01000546">
    <property type="status" value="NOT_ANNOTATED_CDS"/>
    <property type="molecule type" value="Genomic_DNA"/>
</dbReference>
<feature type="region of interest" description="Disordered" evidence="1">
    <location>
        <begin position="145"/>
        <end position="174"/>
    </location>
</feature>
<dbReference type="HOGENOM" id="CLU_1410494_0_0_1"/>
<reference evidence="3" key="2">
    <citation type="submission" date="2015-06" db="UniProtKB">
        <authorList>
            <consortium name="EnsemblMetazoa"/>
        </authorList>
    </citation>
    <scope>IDENTIFICATION</scope>
</reference>
<evidence type="ECO:0000313" key="4">
    <source>
        <dbReference type="Proteomes" id="UP000015104"/>
    </source>
</evidence>
<sequence>MILEIELNDLHCNYVGHCTVVVSVLASFCLILLTALSVSLIILRRKKPLSLILRKVKIPDDDSYSNSHQSESGDQNLIIPRKASSVAADIANGTITRPIFSPPDGLLMPRKSSLKQSRIEVIPVKDDPLKALEAGIENAGYQESEASRRASIIPEVEEPEDKKDSLAPDLGAENRRKSIVTFSDKTEVIRIAK</sequence>
<keyword evidence="2" id="KW-0812">Transmembrane</keyword>